<feature type="compositionally biased region" description="Polar residues" evidence="2">
    <location>
        <begin position="494"/>
        <end position="512"/>
    </location>
</feature>
<feature type="region of interest" description="Disordered" evidence="2">
    <location>
        <begin position="1361"/>
        <end position="1410"/>
    </location>
</feature>
<feature type="domain" description="Globin" evidence="4">
    <location>
        <begin position="618"/>
        <end position="868"/>
    </location>
</feature>
<gene>
    <name evidence="5" type="ORF">Z043_114372</name>
</gene>
<dbReference type="EMBL" id="JARO02005271">
    <property type="protein sequence ID" value="KPP67075.1"/>
    <property type="molecule type" value="Genomic_DNA"/>
</dbReference>
<sequence length="1410" mass="158513">MSKASSKKKESSSSRVASSQGQASAKDVSSGVGSASEGPAEAKGGLFPVWPEWSEAEVNAEKWDGSRGPKDAKTGKSPCPQFFEDPEGKIELPQSLSIHSWRRPVEFIQEKAPIMVENELTFDLLSANKHLLCSELVRWIISEIYILWKVFNGTTSKDKQVSPEAGSQTWRPWEHIYSLCKAAKGHVPLYNPYGKYVVRLFWMGCWRKITVDDFLPFDEGNNLLLPATTVRAELWPALLTKAIIKLANTEVGQQQGRELGDFSVMHALTGWIPEHVPLQARYLDKVWDFLKETAPRFQQAHSSEERLSSCSSAEEWSSRPVEGKNESSAVSKCPEKAKGYAELQMPQMVICASYQPLHLLEKTSLLGQMSDASEKLRHYGLFQLYSHPVLVTRTRAGPLVVPPGPPPVPRWKLVRPRKERVTTDEQKETNGWPPSQSMRGRRVKASQAEGLVLYALLIQDLLGRTLLVFHKPNIYSNHYRKSYFKSSIAPTSAVTNSAAPPKQQASLTTPGPTQVGDEKSCHFLFVDSLMPTDVLVSFSSLVHWGGAPDEPSSSAGKDSCSPRLGLLVARPFSWKSLKSQLPVLHIQTASTKAAVLSLPPGHHVVCFSSWAPLAYHIHLCSMTPFVCGNEEVVMPHLSKDSLRFIDQAMVILNALGRVVNVFSEKNELPSAMKELDSAHIPPWLDTGGARWEHFKVAQGLGSMSPSSQTICVPTHWSLAEDIVCLRRVEVPQQWKDREPTEKEVWATRVLQAGWKGLHVRKIIRARKPAFFSSVEQWLCCQAPPRWQLGLARPGWPCGQRHTYGSVTVSPMTAIYPGRYIFSHGERSAVLYPCYEDVESRIFFRDYSVMLPSQPSNTWFLIFREVLFVSNEMLLVPKVYSPIPACILHVIDNDTGEELPRVFERVEPHIYKPNQKGYTFLAEAQSGDTPISGGKWTLRLIGSCDPPSSFSRDTPVCNFATKEFKGYYIPDNKNIICRFSVKVTEDHMATIQIQTSKQDAYVKLVVLDHEVEVASSSGKGFVIIPVFWFLLDEQPEALGPRMEGQSDRTVTQKGVQLTESPQETAEEVTSSLVSTTTDQLTTGPLSHKYIIQAEVLHKSWPLDESHAAFIQTLRDLEKNEIKAEKQEDPATPTGTDKQGSEGRNSAAVKSTRKAKEKEKEKEKEKPAAKPTSKLEMQGLDTSRPHWTLRFVSDQSDTDSAEVKKDTERADEIRAMKQAWEAAEPGRSVKAMQARLQFISKHLDKARAEGTQGSPDVPLSPLSGEVAQVEPPQSIIHIPMDFTPFIRRRLEELRLKDDSIAEEQKRAKAEQIQSFRLIRDTILEHRKQEEKSRKALMKKQLEIYEEMQVLLDEQRKKILQLRERHRSQVQEPEHRRKELKVDKEVPRPAEPPRAKPVAAEPAKAPKSSGKKK</sequence>
<feature type="compositionally biased region" description="Basic and acidic residues" evidence="2">
    <location>
        <begin position="419"/>
        <end position="428"/>
    </location>
</feature>
<evidence type="ECO:0000256" key="2">
    <source>
        <dbReference type="SAM" id="MobiDB-lite"/>
    </source>
</evidence>
<dbReference type="InterPro" id="IPR054093">
    <property type="entry name" value="Androglobin_II"/>
</dbReference>
<dbReference type="InterPro" id="IPR001300">
    <property type="entry name" value="Peptidase_C2_calpain_cat"/>
</dbReference>
<feature type="region of interest" description="Disordered" evidence="2">
    <location>
        <begin position="1"/>
        <end position="46"/>
    </location>
</feature>
<feature type="region of interest" description="Disordered" evidence="2">
    <location>
        <begin position="1038"/>
        <end position="1070"/>
    </location>
</feature>
<dbReference type="GO" id="GO:0004198">
    <property type="term" value="F:calcium-dependent cysteine-type endopeptidase activity"/>
    <property type="evidence" value="ECO:0007669"/>
    <property type="project" value="InterPro"/>
</dbReference>
<dbReference type="Pfam" id="PF00648">
    <property type="entry name" value="Peptidase_C2"/>
    <property type="match status" value="1"/>
</dbReference>
<evidence type="ECO:0000259" key="4">
    <source>
        <dbReference type="PROSITE" id="PS52042"/>
    </source>
</evidence>
<feature type="region of interest" description="Disordered" evidence="2">
    <location>
        <begin position="1121"/>
        <end position="1205"/>
    </location>
</feature>
<feature type="region of interest" description="Disordered" evidence="2">
    <location>
        <begin position="494"/>
        <end position="514"/>
    </location>
</feature>
<evidence type="ECO:0000259" key="3">
    <source>
        <dbReference type="PROSITE" id="PS50203"/>
    </source>
</evidence>
<feature type="compositionally biased region" description="Polar residues" evidence="2">
    <location>
        <begin position="1046"/>
        <end position="1061"/>
    </location>
</feature>
<evidence type="ECO:0000313" key="6">
    <source>
        <dbReference type="Proteomes" id="UP000034805"/>
    </source>
</evidence>
<protein>
    <submittedName>
        <fullName evidence="5">Androglobin-like</fullName>
    </submittedName>
</protein>
<feature type="region of interest" description="Disordered" evidence="2">
    <location>
        <begin position="417"/>
        <end position="441"/>
    </location>
</feature>
<feature type="compositionally biased region" description="Basic and acidic residues" evidence="2">
    <location>
        <begin position="59"/>
        <end position="74"/>
    </location>
</feature>
<evidence type="ECO:0000256" key="1">
    <source>
        <dbReference type="PROSITE-ProRule" id="PRU00239"/>
    </source>
</evidence>
<accession>A0A0P7YIB2</accession>
<comment type="caution">
    <text evidence="1">Lacks conserved residue(s) required for the propagation of feature annotation.</text>
</comment>
<proteinExistence type="predicted"/>
<dbReference type="InterPro" id="IPR054094">
    <property type="entry name" value="Androglobin_IV"/>
</dbReference>
<name>A0A0P7YIB2_SCLFO</name>
<feature type="compositionally biased region" description="Low complexity" evidence="2">
    <location>
        <begin position="13"/>
        <end position="25"/>
    </location>
</feature>
<organism evidence="5 6">
    <name type="scientific">Scleropages formosus</name>
    <name type="common">Asian bonytongue</name>
    <name type="synonym">Osteoglossum formosum</name>
    <dbReference type="NCBI Taxonomy" id="113540"/>
    <lineage>
        <taxon>Eukaryota</taxon>
        <taxon>Metazoa</taxon>
        <taxon>Chordata</taxon>
        <taxon>Craniata</taxon>
        <taxon>Vertebrata</taxon>
        <taxon>Euteleostomi</taxon>
        <taxon>Actinopterygii</taxon>
        <taxon>Neopterygii</taxon>
        <taxon>Teleostei</taxon>
        <taxon>Osteoglossocephala</taxon>
        <taxon>Osteoglossomorpha</taxon>
        <taxon>Osteoglossiformes</taxon>
        <taxon>Osteoglossidae</taxon>
        <taxon>Scleropages</taxon>
    </lineage>
</organism>
<dbReference type="InterPro" id="IPR053033">
    <property type="entry name" value="Androglobin-like"/>
</dbReference>
<dbReference type="SMART" id="SM00230">
    <property type="entry name" value="CysPc"/>
    <property type="match status" value="1"/>
</dbReference>
<feature type="compositionally biased region" description="Basic and acidic residues" evidence="2">
    <location>
        <begin position="1361"/>
        <end position="1391"/>
    </location>
</feature>
<feature type="compositionally biased region" description="Polar residues" evidence="2">
    <location>
        <begin position="1131"/>
        <end position="1142"/>
    </location>
</feature>
<dbReference type="STRING" id="113540.ENSSFOP00015039372"/>
<dbReference type="PANTHER" id="PTHR46298">
    <property type="entry name" value="ANDROGLOBIN"/>
    <property type="match status" value="1"/>
</dbReference>
<dbReference type="InterPro" id="IPR038765">
    <property type="entry name" value="Papain-like_cys_pep_sf"/>
</dbReference>
<feature type="domain" description="Calpain catalytic" evidence="3">
    <location>
        <begin position="80"/>
        <end position="287"/>
    </location>
</feature>
<dbReference type="PANTHER" id="PTHR46298:SF1">
    <property type="entry name" value="ANDROGLOBIN"/>
    <property type="match status" value="1"/>
</dbReference>
<dbReference type="InterPro" id="IPR057249">
    <property type="entry name" value="Globin_CP_ADGB"/>
</dbReference>
<dbReference type="SUPFAM" id="SSF54001">
    <property type="entry name" value="Cysteine proteinases"/>
    <property type="match status" value="1"/>
</dbReference>
<dbReference type="Pfam" id="PF22068">
    <property type="entry name" value="Androglobin_II"/>
    <property type="match status" value="1"/>
</dbReference>
<feature type="region of interest" description="Disordered" evidence="2">
    <location>
        <begin position="58"/>
        <end position="84"/>
    </location>
</feature>
<dbReference type="Pfam" id="PF22069">
    <property type="entry name" value="Androglobin_IV"/>
    <property type="match status" value="1"/>
</dbReference>
<dbReference type="Pfam" id="PF22070">
    <property type="entry name" value="Androglobin_V"/>
    <property type="match status" value="2"/>
</dbReference>
<feature type="compositionally biased region" description="Basic and acidic residues" evidence="2">
    <location>
        <begin position="1152"/>
        <end position="1166"/>
    </location>
</feature>
<evidence type="ECO:0000313" key="5">
    <source>
        <dbReference type="EMBL" id="KPP67075.1"/>
    </source>
</evidence>
<comment type="caution">
    <text evidence="5">The sequence shown here is derived from an EMBL/GenBank/DDBJ whole genome shotgun (WGS) entry which is preliminary data.</text>
</comment>
<dbReference type="PROSITE" id="PS50203">
    <property type="entry name" value="CALPAIN_CAT"/>
    <property type="match status" value="1"/>
</dbReference>
<dbReference type="InterPro" id="IPR054095">
    <property type="entry name" value="Androglobin_V"/>
</dbReference>
<dbReference type="CDD" id="cd22307">
    <property type="entry name" value="Adgb_C_mid-like"/>
    <property type="match status" value="1"/>
</dbReference>
<feature type="compositionally biased region" description="Low complexity" evidence="2">
    <location>
        <begin position="1393"/>
        <end position="1410"/>
    </location>
</feature>
<dbReference type="Proteomes" id="UP000034805">
    <property type="component" value="Unassembled WGS sequence"/>
</dbReference>
<dbReference type="GO" id="GO:0006508">
    <property type="term" value="P:proteolysis"/>
    <property type="evidence" value="ECO:0007669"/>
    <property type="project" value="InterPro"/>
</dbReference>
<reference evidence="5 6" key="1">
    <citation type="submission" date="2015-08" db="EMBL/GenBank/DDBJ databases">
        <title>The genome of the Asian arowana (Scleropages formosus).</title>
        <authorList>
            <person name="Tan M.H."/>
            <person name="Gan H.M."/>
            <person name="Croft L.J."/>
            <person name="Austin C.M."/>
        </authorList>
    </citation>
    <scope>NUCLEOTIDE SEQUENCE [LARGE SCALE GENOMIC DNA]</scope>
    <source>
        <strain evidence="5">Aro1</strain>
    </source>
</reference>
<feature type="region of interest" description="Disordered" evidence="2">
    <location>
        <begin position="301"/>
        <end position="333"/>
    </location>
</feature>
<dbReference type="PROSITE" id="PS52042">
    <property type="entry name" value="GLOBIN_CP_ADGB"/>
    <property type="match status" value="1"/>
</dbReference>